<dbReference type="Pfam" id="PF00076">
    <property type="entry name" value="RRM_1"/>
    <property type="match status" value="2"/>
</dbReference>
<evidence type="ECO:0000313" key="7">
    <source>
        <dbReference type="EMBL" id="KOF90555.1"/>
    </source>
</evidence>
<dbReference type="FunFam" id="3.30.70.330:FF:000040">
    <property type="entry name" value="Heterogeneous nuclear ribonucleoprotein A2/B1"/>
    <property type="match status" value="1"/>
</dbReference>
<dbReference type="GO" id="GO:0005654">
    <property type="term" value="C:nucleoplasm"/>
    <property type="evidence" value="ECO:0007669"/>
    <property type="project" value="TreeGrafter"/>
</dbReference>
<dbReference type="GO" id="GO:0003723">
    <property type="term" value="F:RNA binding"/>
    <property type="evidence" value="ECO:0007669"/>
    <property type="project" value="UniProtKB-UniRule"/>
</dbReference>
<dbReference type="InterPro" id="IPR000504">
    <property type="entry name" value="RRM_dom"/>
</dbReference>
<reference evidence="7" key="1">
    <citation type="submission" date="2015-07" db="EMBL/GenBank/DDBJ databases">
        <title>MeaNS - Measles Nucleotide Surveillance Program.</title>
        <authorList>
            <person name="Tran T."/>
            <person name="Druce J."/>
        </authorList>
    </citation>
    <scope>NUCLEOTIDE SEQUENCE</scope>
    <source>
        <strain evidence="7">UCB-OBI-ISO-001</strain>
        <tissue evidence="7">Gonad</tissue>
    </source>
</reference>
<feature type="domain" description="RRM" evidence="6">
    <location>
        <begin position="11"/>
        <end position="88"/>
    </location>
</feature>
<sequence length="310" mass="35992">MEVSMEAKKYRKLFVGGLSRETNEISLKTYFEQWGKVIDCVVVRNPATGVSKGFSFLVFKEASTLDEIQSSRPHIIDNRCVETRRAMPYYKNPGELRNIMEIYAGRFRKDIREEEIWKVFSNYGSVQKLEWVINHAGKYTGFVFLCFDDIDSVDKCVLHSKIQVNGRQIVVTRATRKKLYSKNTTLKNPTLLPSSFLRTTYQPHLPYKSGSYVNPGDESNPSFQYQAPPGDNYSPQTDNIQINPSYLPLFYPQNFHYLTPKIPFVATPYSNQSHDSNLDYLTEQQEYSAIDHYPMNWNDTFFRRLPGGYL</sequence>
<evidence type="ECO:0000256" key="2">
    <source>
        <dbReference type="ARBA" id="ARBA00022737"/>
    </source>
</evidence>
<proteinExistence type="predicted"/>
<keyword evidence="4" id="KW-0539">Nucleus</keyword>
<feature type="domain" description="RRM" evidence="6">
    <location>
        <begin position="100"/>
        <end position="176"/>
    </location>
</feature>
<protein>
    <recommendedName>
        <fullName evidence="6">RRM domain-containing protein</fullName>
    </recommendedName>
</protein>
<dbReference type="InterPro" id="IPR035979">
    <property type="entry name" value="RBD_domain_sf"/>
</dbReference>
<evidence type="ECO:0000256" key="5">
    <source>
        <dbReference type="PROSITE-ProRule" id="PRU00176"/>
    </source>
</evidence>
<keyword evidence="3 5" id="KW-0694">RNA-binding</keyword>
<dbReference type="InterPro" id="IPR012677">
    <property type="entry name" value="Nucleotide-bd_a/b_plait_sf"/>
</dbReference>
<evidence type="ECO:0000256" key="1">
    <source>
        <dbReference type="ARBA" id="ARBA00004123"/>
    </source>
</evidence>
<comment type="subcellular location">
    <subcellularLocation>
        <location evidence="1">Nucleus</location>
    </subcellularLocation>
</comment>
<evidence type="ECO:0000256" key="3">
    <source>
        <dbReference type="ARBA" id="ARBA00022884"/>
    </source>
</evidence>
<name>A0A0L8HPA2_OCTBM</name>
<evidence type="ECO:0000256" key="4">
    <source>
        <dbReference type="ARBA" id="ARBA00023242"/>
    </source>
</evidence>
<dbReference type="GO" id="GO:0010468">
    <property type="term" value="P:regulation of gene expression"/>
    <property type="evidence" value="ECO:0007669"/>
    <property type="project" value="TreeGrafter"/>
</dbReference>
<dbReference type="STRING" id="37653.A0A0L8HPA2"/>
<dbReference type="OrthoDB" id="1875751at2759"/>
<dbReference type="PANTHER" id="PTHR48033:SF17">
    <property type="entry name" value="RRM DOMAIN-CONTAINING PROTEIN"/>
    <property type="match status" value="1"/>
</dbReference>
<dbReference type="PANTHER" id="PTHR48033">
    <property type="entry name" value="RNA-BINDING (RRM/RBD/RNP MOTIFS) FAMILY PROTEIN"/>
    <property type="match status" value="1"/>
</dbReference>
<dbReference type="PROSITE" id="PS50102">
    <property type="entry name" value="RRM"/>
    <property type="match status" value="2"/>
</dbReference>
<dbReference type="Gene3D" id="3.30.70.330">
    <property type="match status" value="2"/>
</dbReference>
<accession>A0A0L8HPA2</accession>
<dbReference type="GO" id="GO:0000785">
    <property type="term" value="C:chromatin"/>
    <property type="evidence" value="ECO:0007669"/>
    <property type="project" value="TreeGrafter"/>
</dbReference>
<dbReference type="AlphaFoldDB" id="A0A0L8HPA2"/>
<dbReference type="EMBL" id="KQ417730">
    <property type="protein sequence ID" value="KOF90555.1"/>
    <property type="molecule type" value="Genomic_DNA"/>
</dbReference>
<dbReference type="SMART" id="SM00360">
    <property type="entry name" value="RRM"/>
    <property type="match status" value="2"/>
</dbReference>
<gene>
    <name evidence="7" type="ORF">OCBIM_22010979mg</name>
</gene>
<dbReference type="SUPFAM" id="SSF54928">
    <property type="entry name" value="RNA-binding domain, RBD"/>
    <property type="match status" value="2"/>
</dbReference>
<organism evidence="7">
    <name type="scientific">Octopus bimaculoides</name>
    <name type="common">California two-spotted octopus</name>
    <dbReference type="NCBI Taxonomy" id="37653"/>
    <lineage>
        <taxon>Eukaryota</taxon>
        <taxon>Metazoa</taxon>
        <taxon>Spiralia</taxon>
        <taxon>Lophotrochozoa</taxon>
        <taxon>Mollusca</taxon>
        <taxon>Cephalopoda</taxon>
        <taxon>Coleoidea</taxon>
        <taxon>Octopodiformes</taxon>
        <taxon>Octopoda</taxon>
        <taxon>Incirrata</taxon>
        <taxon>Octopodidae</taxon>
        <taxon>Octopus</taxon>
    </lineage>
</organism>
<keyword evidence="2" id="KW-0677">Repeat</keyword>
<evidence type="ECO:0000259" key="6">
    <source>
        <dbReference type="PROSITE" id="PS50102"/>
    </source>
</evidence>